<dbReference type="Gene3D" id="1.10.10.10">
    <property type="entry name" value="Winged helix-like DNA-binding domain superfamily/Winged helix DNA-binding domain"/>
    <property type="match status" value="1"/>
</dbReference>
<reference evidence="4 5" key="1">
    <citation type="journal article" date="2019" name="Int. J. Syst. Evol. Microbiol.">
        <title>The Global Catalogue of Microorganisms (GCM) 10K type strain sequencing project: providing services to taxonomists for standard genome sequencing and annotation.</title>
        <authorList>
            <consortium name="The Broad Institute Genomics Platform"/>
            <consortium name="The Broad Institute Genome Sequencing Center for Infectious Disease"/>
            <person name="Wu L."/>
            <person name="Ma J."/>
        </authorList>
    </citation>
    <scope>NUCLEOTIDE SEQUENCE [LARGE SCALE GENOMIC DNA]</scope>
    <source>
        <strain evidence="4 5">JCM 15628</strain>
    </source>
</reference>
<gene>
    <name evidence="4" type="primary">glnR</name>
    <name evidence="4" type="ORF">GCM10009817_26260</name>
</gene>
<sequence>MTLATGAASAVCAAATVPGSGAFEAMSLRLIVWCRQVGRCPVSPILHEMARLLLLTNALAPSAEVLPALGLLSHTVRILPAEATALVEAPDCDVVVVDARRELASARSLCRVLRTTGIGTPLLAVLTEGGLAGLTAEWGLDDVLLDSAGPAEVDARLRLAMTRGQSDEPDLDMPITSGELVIDEASYSAKFRGQPLDLTYKEFELIKYLAQHPGRVFTRAQLLQEVWGYDYYGGTRTVDVHVRRLRAKLGPDHEALIGTVRNVGYRLVPDRAEAPASQPADV</sequence>
<dbReference type="SMART" id="SM00862">
    <property type="entry name" value="Trans_reg_C"/>
    <property type="match status" value="1"/>
</dbReference>
<dbReference type="SUPFAM" id="SSF46894">
    <property type="entry name" value="C-terminal effector domain of the bipartite response regulators"/>
    <property type="match status" value="1"/>
</dbReference>
<dbReference type="InterPro" id="IPR016032">
    <property type="entry name" value="Sig_transdc_resp-reg_C-effctor"/>
</dbReference>
<dbReference type="InterPro" id="IPR036388">
    <property type="entry name" value="WH-like_DNA-bd_sf"/>
</dbReference>
<dbReference type="PROSITE" id="PS51755">
    <property type="entry name" value="OMPR_PHOB"/>
    <property type="match status" value="1"/>
</dbReference>
<dbReference type="InterPro" id="IPR001867">
    <property type="entry name" value="OmpR/PhoB-type_DNA-bd"/>
</dbReference>
<dbReference type="CDD" id="cd00383">
    <property type="entry name" value="trans_reg_C"/>
    <property type="match status" value="1"/>
</dbReference>
<keyword evidence="5" id="KW-1185">Reference proteome</keyword>
<evidence type="ECO:0000259" key="3">
    <source>
        <dbReference type="PROSITE" id="PS51755"/>
    </source>
</evidence>
<proteinExistence type="predicted"/>
<evidence type="ECO:0000313" key="4">
    <source>
        <dbReference type="EMBL" id="GAA1983594.1"/>
    </source>
</evidence>
<dbReference type="InterPro" id="IPR039420">
    <property type="entry name" value="WalR-like"/>
</dbReference>
<feature type="DNA-binding region" description="OmpR/PhoB-type" evidence="2">
    <location>
        <begin position="172"/>
        <end position="269"/>
    </location>
</feature>
<comment type="caution">
    <text evidence="4">The sequence shown here is derived from an EMBL/GenBank/DDBJ whole genome shotgun (WGS) entry which is preliminary data.</text>
</comment>
<evidence type="ECO:0000256" key="2">
    <source>
        <dbReference type="PROSITE-ProRule" id="PRU01091"/>
    </source>
</evidence>
<dbReference type="InterPro" id="IPR049170">
    <property type="entry name" value="GlnR_N"/>
</dbReference>
<feature type="domain" description="OmpR/PhoB-type" evidence="3">
    <location>
        <begin position="172"/>
        <end position="269"/>
    </location>
</feature>
<accession>A0ABN2SB20</accession>
<dbReference type="EMBL" id="BAAAPU010000007">
    <property type="protein sequence ID" value="GAA1983594.1"/>
    <property type="molecule type" value="Genomic_DNA"/>
</dbReference>
<dbReference type="Gene3D" id="3.40.50.2300">
    <property type="match status" value="1"/>
</dbReference>
<protein>
    <submittedName>
        <fullName evidence="4">Two-component system response regulator GlnR</fullName>
    </submittedName>
</protein>
<dbReference type="PANTHER" id="PTHR48111:SF16">
    <property type="entry name" value="TRANSCRIPTIONAL REGULATORY PROTEIN GLNR"/>
    <property type="match status" value="1"/>
</dbReference>
<evidence type="ECO:0000256" key="1">
    <source>
        <dbReference type="ARBA" id="ARBA00023125"/>
    </source>
</evidence>
<keyword evidence="1 2" id="KW-0238">DNA-binding</keyword>
<dbReference type="Pfam" id="PF00486">
    <property type="entry name" value="Trans_reg_C"/>
    <property type="match status" value="1"/>
</dbReference>
<dbReference type="Proteomes" id="UP001500013">
    <property type="component" value="Unassembled WGS sequence"/>
</dbReference>
<organism evidence="4 5">
    <name type="scientific">Terrabacter lapilli</name>
    <dbReference type="NCBI Taxonomy" id="436231"/>
    <lineage>
        <taxon>Bacteria</taxon>
        <taxon>Bacillati</taxon>
        <taxon>Actinomycetota</taxon>
        <taxon>Actinomycetes</taxon>
        <taxon>Micrococcales</taxon>
        <taxon>Intrasporangiaceae</taxon>
        <taxon>Terrabacter</taxon>
    </lineage>
</organism>
<dbReference type="PANTHER" id="PTHR48111">
    <property type="entry name" value="REGULATOR OF RPOS"/>
    <property type="match status" value="1"/>
</dbReference>
<dbReference type="Pfam" id="PF21695">
    <property type="entry name" value="GlnR_1st"/>
    <property type="match status" value="1"/>
</dbReference>
<evidence type="ECO:0000313" key="5">
    <source>
        <dbReference type="Proteomes" id="UP001500013"/>
    </source>
</evidence>
<name>A0ABN2SB20_9MICO</name>